<name>A0A1V2GTV4_9PROT</name>
<dbReference type="OrthoDB" id="7276731at2"/>
<dbReference type="RefSeq" id="WP_076960558.1">
    <property type="nucleotide sequence ID" value="NZ_MLCO01000451.1"/>
</dbReference>
<proteinExistence type="predicted"/>
<reference evidence="1 2" key="1">
    <citation type="submission" date="2016-10" db="EMBL/GenBank/DDBJ databases">
        <title>Draft Genome sequence of Roseomonas sp. strain M3.</title>
        <authorList>
            <person name="Subhash Y."/>
            <person name="Lee S."/>
        </authorList>
    </citation>
    <scope>NUCLEOTIDE SEQUENCE [LARGE SCALE GENOMIC DNA]</scope>
    <source>
        <strain evidence="1 2">M3</strain>
    </source>
</reference>
<organism evidence="1 2">
    <name type="scientific">Teichococcus deserti</name>
    <dbReference type="NCBI Taxonomy" id="1817963"/>
    <lineage>
        <taxon>Bacteria</taxon>
        <taxon>Pseudomonadati</taxon>
        <taxon>Pseudomonadota</taxon>
        <taxon>Alphaproteobacteria</taxon>
        <taxon>Acetobacterales</taxon>
        <taxon>Roseomonadaceae</taxon>
        <taxon>Roseomonas</taxon>
    </lineage>
</organism>
<comment type="caution">
    <text evidence="1">The sequence shown here is derived from an EMBL/GenBank/DDBJ whole genome shotgun (WGS) entry which is preliminary data.</text>
</comment>
<evidence type="ECO:0000313" key="2">
    <source>
        <dbReference type="Proteomes" id="UP000188879"/>
    </source>
</evidence>
<dbReference type="AlphaFoldDB" id="A0A1V2GTV4"/>
<evidence type="ECO:0008006" key="3">
    <source>
        <dbReference type="Google" id="ProtNLM"/>
    </source>
</evidence>
<keyword evidence="2" id="KW-1185">Reference proteome</keyword>
<evidence type="ECO:0000313" key="1">
    <source>
        <dbReference type="EMBL" id="ONG44066.1"/>
    </source>
</evidence>
<gene>
    <name evidence="1" type="ORF">BKE38_28445</name>
</gene>
<sequence>MRRFSVPFDTGSVEDRIADLRQRLDALVEEQINPALSRAGSRAQDLASQLSSSTRSEAQQVATLVRDRPVATIAVAVGIGFLLAKLLKR</sequence>
<protein>
    <recommendedName>
        <fullName evidence="3">DUF883 domain-containing protein</fullName>
    </recommendedName>
</protein>
<accession>A0A1V2GTV4</accession>
<dbReference type="Proteomes" id="UP000188879">
    <property type="component" value="Unassembled WGS sequence"/>
</dbReference>
<dbReference type="EMBL" id="MLCO01000451">
    <property type="protein sequence ID" value="ONG44066.1"/>
    <property type="molecule type" value="Genomic_DNA"/>
</dbReference>